<dbReference type="Gene3D" id="3.40.50.150">
    <property type="entry name" value="Vaccinia Virus protein VP39"/>
    <property type="match status" value="1"/>
</dbReference>
<sequence>MPIKMLSGFTGNISMETQIQQNRRYTTIQLDIIHTGDCLEILKTLPDDSVHCCVTSP</sequence>
<name>K1SSE6_9ZZZZ</name>
<comment type="caution">
    <text evidence="1">The sequence shown here is derived from an EMBL/GenBank/DDBJ whole genome shotgun (WGS) entry which is preliminary data.</text>
</comment>
<accession>K1SSE6</accession>
<organism evidence="1">
    <name type="scientific">human gut metagenome</name>
    <dbReference type="NCBI Taxonomy" id="408170"/>
    <lineage>
        <taxon>unclassified sequences</taxon>
        <taxon>metagenomes</taxon>
        <taxon>organismal metagenomes</taxon>
    </lineage>
</organism>
<dbReference type="InterPro" id="IPR029063">
    <property type="entry name" value="SAM-dependent_MTases_sf"/>
</dbReference>
<gene>
    <name evidence="1" type="ORF">LEA_13893</name>
</gene>
<protein>
    <submittedName>
        <fullName evidence="1">Uncharacterized protein</fullName>
    </submittedName>
</protein>
<reference evidence="1" key="1">
    <citation type="journal article" date="2013" name="Environ. Microbiol.">
        <title>Microbiota from the distal guts of lean and obese adolescents exhibit partial functional redundancy besides clear differences in community structure.</title>
        <authorList>
            <person name="Ferrer M."/>
            <person name="Ruiz A."/>
            <person name="Lanza F."/>
            <person name="Haange S.B."/>
            <person name="Oberbach A."/>
            <person name="Till H."/>
            <person name="Bargiela R."/>
            <person name="Campoy C."/>
            <person name="Segura M.T."/>
            <person name="Richter M."/>
            <person name="von Bergen M."/>
            <person name="Seifert J."/>
            <person name="Suarez A."/>
        </authorList>
    </citation>
    <scope>NUCLEOTIDE SEQUENCE</scope>
</reference>
<dbReference type="EMBL" id="AJWY01009435">
    <property type="protein sequence ID" value="EKC58379.1"/>
    <property type="molecule type" value="Genomic_DNA"/>
</dbReference>
<evidence type="ECO:0000313" key="1">
    <source>
        <dbReference type="EMBL" id="EKC58379.1"/>
    </source>
</evidence>
<dbReference type="AlphaFoldDB" id="K1SSE6"/>
<feature type="non-terminal residue" evidence="1">
    <location>
        <position position="57"/>
    </location>
</feature>
<proteinExistence type="predicted"/>
<dbReference type="SUPFAM" id="SSF53335">
    <property type="entry name" value="S-adenosyl-L-methionine-dependent methyltransferases"/>
    <property type="match status" value="1"/>
</dbReference>